<dbReference type="PANTHER" id="PTHR42793">
    <property type="entry name" value="COA BINDING DOMAIN CONTAINING PROTEIN"/>
    <property type="match status" value="1"/>
</dbReference>
<evidence type="ECO:0000313" key="6">
    <source>
        <dbReference type="Proteomes" id="UP000294543"/>
    </source>
</evidence>
<dbReference type="InterPro" id="IPR032875">
    <property type="entry name" value="Succ_CoA_lig_flav_dom"/>
</dbReference>
<feature type="compositionally biased region" description="Low complexity" evidence="2">
    <location>
        <begin position="740"/>
        <end position="754"/>
    </location>
</feature>
<dbReference type="PROSITE" id="PS51186">
    <property type="entry name" value="GNAT"/>
    <property type="match status" value="1"/>
</dbReference>
<feature type="domain" description="ATP-grasp" evidence="3">
    <location>
        <begin position="819"/>
        <end position="863"/>
    </location>
</feature>
<dbReference type="SUPFAM" id="SSF55729">
    <property type="entry name" value="Acyl-CoA N-acyltransferases (Nat)"/>
    <property type="match status" value="1"/>
</dbReference>
<dbReference type="SUPFAM" id="SSF51735">
    <property type="entry name" value="NAD(P)-binding Rossmann-fold domains"/>
    <property type="match status" value="1"/>
</dbReference>
<feature type="compositionally biased region" description="Low complexity" evidence="2">
    <location>
        <begin position="705"/>
        <end position="726"/>
    </location>
</feature>
<dbReference type="CDD" id="cd04301">
    <property type="entry name" value="NAT_SF"/>
    <property type="match status" value="1"/>
</dbReference>
<dbReference type="InterPro" id="IPR011761">
    <property type="entry name" value="ATP-grasp"/>
</dbReference>
<dbReference type="Gene3D" id="3.40.630.30">
    <property type="match status" value="1"/>
</dbReference>
<accession>A0A4R4X1J5</accession>
<feature type="region of interest" description="Disordered" evidence="2">
    <location>
        <begin position="705"/>
        <end position="814"/>
    </location>
</feature>
<gene>
    <name evidence="5" type="ORF">E1294_07145</name>
</gene>
<keyword evidence="6" id="KW-1185">Reference proteome</keyword>
<dbReference type="PANTHER" id="PTHR42793:SF1">
    <property type="entry name" value="PEPTIDYL-LYSINE N-ACETYLTRANSFERASE PATZ"/>
    <property type="match status" value="1"/>
</dbReference>
<dbReference type="OrthoDB" id="190266at2"/>
<evidence type="ECO:0000259" key="4">
    <source>
        <dbReference type="PROSITE" id="PS51186"/>
    </source>
</evidence>
<sequence length="1033" mass="107141">MSPPCCLRNEPGHGKTNSFRAARGTDPSHRAAVDAQALPNGGPGSWHVGCGFTLRIVEEQYPAHWEADVVLADGGTAHVRPIRPADADRLRSFYSRLSDESIYFRFFGPRPRLSDKEVARFTNVDYANRVALIATLGDEMVAVIRYDRTGPGEAEVAFLVEDAHQGRGVASVLLEHLAATARERGIERFVADVLPANMRMTGLLRQAGYTAQSQFADGVVRMTLDLTPTDTSAEVTAAREHRAEARSIARLLTPGSVAVIGASREPGGVGQSVLRNLLAAGFTGPVYPVHREMRAVHGVRAYPSVTAIDDEVDLAVVAVPAESVIDVVEECAEKGVHGLVVVSSGFGETGARGRAMQDELARIARSHGLRVVGPNCLGIANTDPAVKLNATLAPTVPGRGKVGFFSQSGALGTALLQRVAQRGMGISSFVSAGNRADVSGNDLLQYWEEDDSTDVILLYLESLGNPRKFTRLARRIARRKPIVVVKSGGTPAGHSAEELGLPDSAISSLFEQAGLIRVDDLIQLFDVGQVLAYQPLPAGPRIALVTNSDALGLLAADACLAAGLEPRPPVNLGPAAGPSEFGTALAGELSSPDVDAAVVIHMPPIPGASDDVAAELLRVSKDVAKPVVTTFHGHLGMHPALRVETGSATPGRCSIPSYAAPEEAVRALAHVVRYARWRAHPAVPPPELGDIDTTRARSLAHTTLAAATPGDAATAAAAGTATAPGERTTDPSQGEAVTASPDGSPGTATTGPSGEAVTASSGGSPGEVAVASAGESPSETAATSSGTSSGTPGGGLDAGRLGSSGAFAEPGPPVEIDPTELLSCYGLTVWPAEMVCSADEAVAAAERLGWPVVVKVADPGASRRAGTVRLGLTGPEMVRNAYTEFAVQLGEGAQLAVQRMAPQPAVPTVVGVIEDPAFGPVVSFGLGEVTARLLQDQGFRLAPLTGEDAAALVRSVRAAPLLFGEYGYPPVAVDALEDLLVRVGRLAGDLPELARLDLDQVLVGETDVMILGARATLRTPAGPRLDGGPRRLS</sequence>
<keyword evidence="5" id="KW-0808">Transferase</keyword>
<dbReference type="Proteomes" id="UP000294543">
    <property type="component" value="Unassembled WGS sequence"/>
</dbReference>
<evidence type="ECO:0000256" key="2">
    <source>
        <dbReference type="SAM" id="MobiDB-lite"/>
    </source>
</evidence>
<dbReference type="SUPFAM" id="SSF52210">
    <property type="entry name" value="Succinyl-CoA synthetase domains"/>
    <property type="match status" value="2"/>
</dbReference>
<dbReference type="SUPFAM" id="SSF56059">
    <property type="entry name" value="Glutathione synthetase ATP-binding domain-like"/>
    <property type="match status" value="1"/>
</dbReference>
<dbReference type="PROSITE" id="PS50975">
    <property type="entry name" value="ATP_GRASP"/>
    <property type="match status" value="1"/>
</dbReference>
<dbReference type="InterPro" id="IPR016102">
    <property type="entry name" value="Succinyl-CoA_synth-like"/>
</dbReference>
<organism evidence="5 6">
    <name type="scientific">Nonomuraea diastatica</name>
    <dbReference type="NCBI Taxonomy" id="1848329"/>
    <lineage>
        <taxon>Bacteria</taxon>
        <taxon>Bacillati</taxon>
        <taxon>Actinomycetota</taxon>
        <taxon>Actinomycetes</taxon>
        <taxon>Streptosporangiales</taxon>
        <taxon>Streptosporangiaceae</taxon>
        <taxon>Nonomuraea</taxon>
    </lineage>
</organism>
<dbReference type="Gene3D" id="3.40.50.261">
    <property type="entry name" value="Succinyl-CoA synthetase domains"/>
    <property type="match status" value="2"/>
</dbReference>
<evidence type="ECO:0000256" key="1">
    <source>
        <dbReference type="PROSITE-ProRule" id="PRU00409"/>
    </source>
</evidence>
<dbReference type="Pfam" id="PF13549">
    <property type="entry name" value="ATP-grasp_5"/>
    <property type="match status" value="1"/>
</dbReference>
<dbReference type="GO" id="GO:0005524">
    <property type="term" value="F:ATP binding"/>
    <property type="evidence" value="ECO:0007669"/>
    <property type="project" value="UniProtKB-UniRule"/>
</dbReference>
<dbReference type="InterPro" id="IPR036291">
    <property type="entry name" value="NAD(P)-bd_dom_sf"/>
</dbReference>
<evidence type="ECO:0000313" key="5">
    <source>
        <dbReference type="EMBL" id="TDD24070.1"/>
    </source>
</evidence>
<dbReference type="Pfam" id="PF00583">
    <property type="entry name" value="Acetyltransf_1"/>
    <property type="match status" value="1"/>
</dbReference>
<feature type="compositionally biased region" description="Low complexity" evidence="2">
    <location>
        <begin position="771"/>
        <end position="790"/>
    </location>
</feature>
<dbReference type="Gene3D" id="3.40.50.720">
    <property type="entry name" value="NAD(P)-binding Rossmann-like Domain"/>
    <property type="match status" value="1"/>
</dbReference>
<dbReference type="GO" id="GO:0016747">
    <property type="term" value="F:acyltransferase activity, transferring groups other than amino-acyl groups"/>
    <property type="evidence" value="ECO:0007669"/>
    <property type="project" value="InterPro"/>
</dbReference>
<dbReference type="InterPro" id="IPR016181">
    <property type="entry name" value="Acyl_CoA_acyltransferase"/>
</dbReference>
<name>A0A4R4X1J5_9ACTN</name>
<dbReference type="AlphaFoldDB" id="A0A4R4X1J5"/>
<protein>
    <submittedName>
        <fullName evidence="5">GNAT family N-acetyltransferase</fullName>
    </submittedName>
</protein>
<feature type="domain" description="N-acetyltransferase" evidence="4">
    <location>
        <begin position="77"/>
        <end position="227"/>
    </location>
</feature>
<proteinExistence type="predicted"/>
<dbReference type="Pfam" id="PF13607">
    <property type="entry name" value="Succ_CoA_lig"/>
    <property type="match status" value="1"/>
</dbReference>
<dbReference type="Gene3D" id="3.30.1490.20">
    <property type="entry name" value="ATP-grasp fold, A domain"/>
    <property type="match status" value="1"/>
</dbReference>
<evidence type="ECO:0000259" key="3">
    <source>
        <dbReference type="PROSITE" id="PS50975"/>
    </source>
</evidence>
<dbReference type="InterPro" id="IPR013815">
    <property type="entry name" value="ATP_grasp_subdomain_1"/>
</dbReference>
<dbReference type="InterPro" id="IPR000182">
    <property type="entry name" value="GNAT_dom"/>
</dbReference>
<dbReference type="InterPro" id="IPR003781">
    <property type="entry name" value="CoA-bd"/>
</dbReference>
<dbReference type="Gene3D" id="3.30.470.20">
    <property type="entry name" value="ATP-grasp fold, B domain"/>
    <property type="match status" value="1"/>
</dbReference>
<dbReference type="EMBL" id="SMKP01000014">
    <property type="protein sequence ID" value="TDD24070.1"/>
    <property type="molecule type" value="Genomic_DNA"/>
</dbReference>
<keyword evidence="1" id="KW-0547">Nucleotide-binding</keyword>
<dbReference type="Pfam" id="PF13380">
    <property type="entry name" value="CoA_binding_2"/>
    <property type="match status" value="1"/>
</dbReference>
<dbReference type="GO" id="GO:0046872">
    <property type="term" value="F:metal ion binding"/>
    <property type="evidence" value="ECO:0007669"/>
    <property type="project" value="InterPro"/>
</dbReference>
<keyword evidence="1" id="KW-0067">ATP-binding</keyword>
<feature type="region of interest" description="Disordered" evidence="2">
    <location>
        <begin position="1"/>
        <end position="25"/>
    </location>
</feature>
<comment type="caution">
    <text evidence="5">The sequence shown here is derived from an EMBL/GenBank/DDBJ whole genome shotgun (WGS) entry which is preliminary data.</text>
</comment>
<dbReference type="SMART" id="SM00881">
    <property type="entry name" value="CoA_binding"/>
    <property type="match status" value="1"/>
</dbReference>
<reference evidence="5 6" key="1">
    <citation type="submission" date="2019-03" db="EMBL/GenBank/DDBJ databases">
        <title>Draft genome sequences of novel Actinobacteria.</title>
        <authorList>
            <person name="Sahin N."/>
            <person name="Ay H."/>
            <person name="Saygin H."/>
        </authorList>
    </citation>
    <scope>NUCLEOTIDE SEQUENCE [LARGE SCALE GENOMIC DNA]</scope>
    <source>
        <strain evidence="5 6">KC712</strain>
    </source>
</reference>